<dbReference type="PANTHER" id="PTHR47718:SF2">
    <property type="entry name" value="PROTEIN FAR1-RELATED SEQUENCE 5-LIKE"/>
    <property type="match status" value="1"/>
</dbReference>
<dbReference type="PANTHER" id="PTHR47718">
    <property type="entry name" value="OS01G0519700 PROTEIN"/>
    <property type="match status" value="1"/>
</dbReference>
<dbReference type="AlphaFoldDB" id="A0AAV3RWS0"/>
<evidence type="ECO:0000313" key="2">
    <source>
        <dbReference type="Proteomes" id="UP001454036"/>
    </source>
</evidence>
<accession>A0AAV3RWS0</accession>
<evidence type="ECO:0000313" key="1">
    <source>
        <dbReference type="EMBL" id="GAA0185558.1"/>
    </source>
</evidence>
<name>A0AAV3RWS0_LITER</name>
<proteinExistence type="predicted"/>
<evidence type="ECO:0008006" key="3">
    <source>
        <dbReference type="Google" id="ProtNLM"/>
    </source>
</evidence>
<dbReference type="Proteomes" id="UP001454036">
    <property type="component" value="Unassembled WGS sequence"/>
</dbReference>
<keyword evidence="2" id="KW-1185">Reference proteome</keyword>
<sequence length="251" mass="30124">MGPGDATILQSWFRKQASRNGFYYDIQVDSDDAIYFIFWADSIMRADYALFGDFVSFDTTYRTNKSYRPLGVFVGFNHHKTTCIFGVLFYMMEVLRLTNEFLDQFKHLVKHVDDEDQFEYTWSLIQEKFFAYRRRSDISWLTFIYNSQKQWSSAWVKDNFTVGKRTTQLSEQFNAFARFYLKPEHSITQLLNRFHDLVDDLRHNELKFDFIMQNTVLENRHPNSRLMCHVAELFTLTMFEFIQKEFDACKA</sequence>
<organism evidence="1 2">
    <name type="scientific">Lithospermum erythrorhizon</name>
    <name type="common">Purple gromwell</name>
    <name type="synonym">Lithospermum officinale var. erythrorhizon</name>
    <dbReference type="NCBI Taxonomy" id="34254"/>
    <lineage>
        <taxon>Eukaryota</taxon>
        <taxon>Viridiplantae</taxon>
        <taxon>Streptophyta</taxon>
        <taxon>Embryophyta</taxon>
        <taxon>Tracheophyta</taxon>
        <taxon>Spermatophyta</taxon>
        <taxon>Magnoliopsida</taxon>
        <taxon>eudicotyledons</taxon>
        <taxon>Gunneridae</taxon>
        <taxon>Pentapetalae</taxon>
        <taxon>asterids</taxon>
        <taxon>lamiids</taxon>
        <taxon>Boraginales</taxon>
        <taxon>Boraginaceae</taxon>
        <taxon>Boraginoideae</taxon>
        <taxon>Lithospermeae</taxon>
        <taxon>Lithospermum</taxon>
    </lineage>
</organism>
<reference evidence="1 2" key="1">
    <citation type="submission" date="2024-01" db="EMBL/GenBank/DDBJ databases">
        <title>The complete chloroplast genome sequence of Lithospermum erythrorhizon: insights into the phylogenetic relationship among Boraginaceae species and the maternal lineages of purple gromwells.</title>
        <authorList>
            <person name="Okada T."/>
            <person name="Watanabe K."/>
        </authorList>
    </citation>
    <scope>NUCLEOTIDE SEQUENCE [LARGE SCALE GENOMIC DNA]</scope>
</reference>
<comment type="caution">
    <text evidence="1">The sequence shown here is derived from an EMBL/GenBank/DDBJ whole genome shotgun (WGS) entry which is preliminary data.</text>
</comment>
<protein>
    <recommendedName>
        <fullName evidence="3">Protein FAR1-RELATED SEQUENCE</fullName>
    </recommendedName>
</protein>
<gene>
    <name evidence="1" type="ORF">LIER_32846</name>
</gene>
<dbReference type="EMBL" id="BAABME010012821">
    <property type="protein sequence ID" value="GAA0185558.1"/>
    <property type="molecule type" value="Genomic_DNA"/>
</dbReference>